<name>A0A517YKB7_9BACT</name>
<sequence>MSEHDDCRAYTDLIRLQHRELRRLIEQLLPLVRVAGECNSAFNDAKQLVGDLADHFAKHVAQETGGGCVEEAVCRCPRLKLQVRDVYAQYPKIQAEIARIFAKFVSCGQLGSTSRMVEQELVQLAQSFDRLESDERYILREAFGSDESFASIKTESSPE</sequence>
<reference evidence="1 2" key="1">
    <citation type="submission" date="2019-02" db="EMBL/GenBank/DDBJ databases">
        <title>Deep-cultivation of Planctomycetes and their phenomic and genomic characterization uncovers novel biology.</title>
        <authorList>
            <person name="Wiegand S."/>
            <person name="Jogler M."/>
            <person name="Boedeker C."/>
            <person name="Pinto D."/>
            <person name="Vollmers J."/>
            <person name="Rivas-Marin E."/>
            <person name="Kohn T."/>
            <person name="Peeters S.H."/>
            <person name="Heuer A."/>
            <person name="Rast P."/>
            <person name="Oberbeckmann S."/>
            <person name="Bunk B."/>
            <person name="Jeske O."/>
            <person name="Meyerdierks A."/>
            <person name="Storesund J.E."/>
            <person name="Kallscheuer N."/>
            <person name="Luecker S."/>
            <person name="Lage O.M."/>
            <person name="Pohl T."/>
            <person name="Merkel B.J."/>
            <person name="Hornburger P."/>
            <person name="Mueller R.-W."/>
            <person name="Bruemmer F."/>
            <person name="Labrenz M."/>
            <person name="Spormann A.M."/>
            <person name="Op den Camp H."/>
            <person name="Overmann J."/>
            <person name="Amann R."/>
            <person name="Jetten M.S.M."/>
            <person name="Mascher T."/>
            <person name="Medema M.H."/>
            <person name="Devos D.P."/>
            <person name="Kaster A.-K."/>
            <person name="Ovreas L."/>
            <person name="Rohde M."/>
            <person name="Galperin M.Y."/>
            <person name="Jogler C."/>
        </authorList>
    </citation>
    <scope>NUCLEOTIDE SEQUENCE [LARGE SCALE GENOMIC DNA]</scope>
    <source>
        <strain evidence="1 2">ETA_A8</strain>
    </source>
</reference>
<dbReference type="EMBL" id="CP036274">
    <property type="protein sequence ID" value="QDU30671.1"/>
    <property type="molecule type" value="Genomic_DNA"/>
</dbReference>
<proteinExistence type="predicted"/>
<evidence type="ECO:0000313" key="1">
    <source>
        <dbReference type="EMBL" id="QDU30671.1"/>
    </source>
</evidence>
<organism evidence="1 2">
    <name type="scientific">Anatilimnocola aggregata</name>
    <dbReference type="NCBI Taxonomy" id="2528021"/>
    <lineage>
        <taxon>Bacteria</taxon>
        <taxon>Pseudomonadati</taxon>
        <taxon>Planctomycetota</taxon>
        <taxon>Planctomycetia</taxon>
        <taxon>Pirellulales</taxon>
        <taxon>Pirellulaceae</taxon>
        <taxon>Anatilimnocola</taxon>
    </lineage>
</organism>
<evidence type="ECO:0000313" key="2">
    <source>
        <dbReference type="Proteomes" id="UP000315017"/>
    </source>
</evidence>
<dbReference type="Proteomes" id="UP000315017">
    <property type="component" value="Chromosome"/>
</dbReference>
<accession>A0A517YKB7</accession>
<dbReference type="KEGG" id="aagg:ETAA8_58180"/>
<gene>
    <name evidence="1" type="ORF">ETAA8_58180</name>
</gene>
<dbReference type="RefSeq" id="WP_238397589.1">
    <property type="nucleotide sequence ID" value="NZ_CP036274.1"/>
</dbReference>
<keyword evidence="2" id="KW-1185">Reference proteome</keyword>
<protein>
    <recommendedName>
        <fullName evidence="3">Hemerythrin-like domain-containing protein</fullName>
    </recommendedName>
</protein>
<evidence type="ECO:0008006" key="3">
    <source>
        <dbReference type="Google" id="ProtNLM"/>
    </source>
</evidence>
<dbReference type="AlphaFoldDB" id="A0A517YKB7"/>